<accession>A0A0W0R136</accession>
<gene>
    <name evidence="3" type="ORF">Lade_1959</name>
    <name evidence="4" type="ORF">NCTC12735_01780</name>
</gene>
<organism evidence="3 5">
    <name type="scientific">Legionella adelaidensis</name>
    <dbReference type="NCBI Taxonomy" id="45056"/>
    <lineage>
        <taxon>Bacteria</taxon>
        <taxon>Pseudomonadati</taxon>
        <taxon>Pseudomonadota</taxon>
        <taxon>Gammaproteobacteria</taxon>
        <taxon>Legionellales</taxon>
        <taxon>Legionellaceae</taxon>
        <taxon>Legionella</taxon>
    </lineage>
</organism>
<dbReference type="Proteomes" id="UP000054859">
    <property type="component" value="Unassembled WGS sequence"/>
</dbReference>
<keyword evidence="1" id="KW-0472">Membrane</keyword>
<evidence type="ECO:0000259" key="2">
    <source>
        <dbReference type="Pfam" id="PF12158"/>
    </source>
</evidence>
<feature type="domain" description="DUF3592" evidence="2">
    <location>
        <begin position="44"/>
        <end position="126"/>
    </location>
</feature>
<dbReference type="EMBL" id="LNKA01000019">
    <property type="protein sequence ID" value="KTC64665.1"/>
    <property type="molecule type" value="Genomic_DNA"/>
</dbReference>
<dbReference type="InterPro" id="IPR021994">
    <property type="entry name" value="DUF3592"/>
</dbReference>
<keyword evidence="1" id="KW-1133">Transmembrane helix</keyword>
<dbReference type="OrthoDB" id="5652006at2"/>
<dbReference type="RefSeq" id="WP_058463020.1">
    <property type="nucleotide sequence ID" value="NZ_CAAAHS010000001.1"/>
</dbReference>
<keyword evidence="1" id="KW-0812">Transmembrane</keyword>
<feature type="transmembrane region" description="Helical" evidence="1">
    <location>
        <begin position="6"/>
        <end position="28"/>
    </location>
</feature>
<geneLocation type="plasmid" evidence="4 6">
    <name>24</name>
</geneLocation>
<keyword evidence="5" id="KW-1185">Reference proteome</keyword>
<feature type="transmembrane region" description="Helical" evidence="1">
    <location>
        <begin position="134"/>
        <end position="155"/>
    </location>
</feature>
<dbReference type="AlphaFoldDB" id="A0A0W0R136"/>
<evidence type="ECO:0000313" key="3">
    <source>
        <dbReference type="EMBL" id="KTC64665.1"/>
    </source>
</evidence>
<evidence type="ECO:0000313" key="4">
    <source>
        <dbReference type="EMBL" id="VEH86133.1"/>
    </source>
</evidence>
<proteinExistence type="predicted"/>
<protein>
    <submittedName>
        <fullName evidence="4">Protein of uncharacterized function (DUF3592)</fullName>
    </submittedName>
</protein>
<dbReference type="PATRIC" id="fig|45056.6.peg.2020"/>
<evidence type="ECO:0000313" key="5">
    <source>
        <dbReference type="Proteomes" id="UP000054859"/>
    </source>
</evidence>
<dbReference type="Proteomes" id="UP000281170">
    <property type="component" value="Plasmid 24"/>
</dbReference>
<name>A0A0W0R136_9GAMM</name>
<reference evidence="4 6" key="2">
    <citation type="submission" date="2018-12" db="EMBL/GenBank/DDBJ databases">
        <authorList>
            <consortium name="Pathogen Informatics"/>
        </authorList>
    </citation>
    <scope>NUCLEOTIDE SEQUENCE [LARGE SCALE GENOMIC DNA]</scope>
    <source>
        <strain evidence="4 6">NCTC12735</strain>
        <plasmid evidence="6">24</plasmid>
    </source>
</reference>
<dbReference type="STRING" id="45056.Lade_1959"/>
<evidence type="ECO:0000256" key="1">
    <source>
        <dbReference type="SAM" id="Phobius"/>
    </source>
</evidence>
<reference evidence="3 5" key="1">
    <citation type="submission" date="2015-11" db="EMBL/GenBank/DDBJ databases">
        <title>Identification of large and diverse effector repertoires of 38 Legionella species.</title>
        <authorList>
            <person name="Burstein D."/>
            <person name="Amaro F."/>
            <person name="Zusman T."/>
            <person name="Lifshitz Z."/>
            <person name="Cohen O."/>
            <person name="Gilbert J.A."/>
            <person name="Pupko T."/>
            <person name="Shuman H.A."/>
            <person name="Segal G."/>
        </authorList>
    </citation>
    <scope>NUCLEOTIDE SEQUENCE [LARGE SCALE GENOMIC DNA]</scope>
    <source>
        <strain evidence="3 5">1762-AUS-E</strain>
    </source>
</reference>
<dbReference type="KEGG" id="ladl:NCTC12735_01780"/>
<evidence type="ECO:0000313" key="6">
    <source>
        <dbReference type="Proteomes" id="UP000281170"/>
    </source>
</evidence>
<dbReference type="EMBL" id="LR134433">
    <property type="protein sequence ID" value="VEH86133.1"/>
    <property type="molecule type" value="Genomic_DNA"/>
</dbReference>
<sequence length="156" mass="18357">MITKITAWSSLFDFGFLLLLLLIFVYFWRDFRKTQAAKLWVKTKGTVESYELENAGHSLWPKIEYSYEVDHQEFRGHQFFLPSAHKEIYSLYARKLAYRIGKSYQQGETIDVYYNPNDPSEAVLDITISHKLKIIIILVAAFIILHLSLIFHHLLT</sequence>
<dbReference type="Pfam" id="PF12158">
    <property type="entry name" value="DUF3592"/>
    <property type="match status" value="1"/>
</dbReference>
<keyword evidence="4" id="KW-0614">Plasmid</keyword>